<dbReference type="RefSeq" id="WP_145020488.1">
    <property type="nucleotide sequence ID" value="NZ_VLLN01000007.1"/>
</dbReference>
<reference evidence="3 4" key="1">
    <citation type="submission" date="2019-07" db="EMBL/GenBank/DDBJ databases">
        <title>Genomic Encyclopedia of Archaeal and Bacterial Type Strains, Phase II (KMG-II): from individual species to whole genera.</title>
        <authorList>
            <person name="Goeker M."/>
        </authorList>
    </citation>
    <scope>NUCLEOTIDE SEQUENCE [LARGE SCALE GENOMIC DNA]</scope>
    <source>
        <strain evidence="3 4">ATCC BAA-1139</strain>
    </source>
</reference>
<dbReference type="Gene3D" id="3.30.1230.10">
    <property type="entry name" value="YlxR-like"/>
    <property type="match status" value="1"/>
</dbReference>
<sequence>MAKDAPQRSCLGCRSVREKTELLRFVLAPDRTLVPDLKAKLPGRGAYTCLKADCLRKSLVRKQFQRAFKGEVTTVPPDDMIRLVADRMVEHMENYLALANKAGKVVSGTDTVLDALRRKNAGLVVLAEDTAPESARRVRDLAERVGTPCHTLANKDRLGALLGKEFRSVVAVLHGSFVAVLLHEITRYRNFFDEGGAL</sequence>
<dbReference type="PANTHER" id="PTHR34215:SF1">
    <property type="entry name" value="YLXR DOMAIN-CONTAINING PROTEIN"/>
    <property type="match status" value="1"/>
</dbReference>
<evidence type="ECO:0000259" key="1">
    <source>
        <dbReference type="Pfam" id="PF01248"/>
    </source>
</evidence>
<dbReference type="GO" id="GO:0005840">
    <property type="term" value="C:ribosome"/>
    <property type="evidence" value="ECO:0007669"/>
    <property type="project" value="UniProtKB-KW"/>
</dbReference>
<dbReference type="SUPFAM" id="SSF55315">
    <property type="entry name" value="L30e-like"/>
    <property type="match status" value="1"/>
</dbReference>
<keyword evidence="3" id="KW-0689">Ribosomal protein</keyword>
<dbReference type="InterPro" id="IPR035931">
    <property type="entry name" value="YlxR-like_sf"/>
</dbReference>
<dbReference type="PANTHER" id="PTHR34215">
    <property type="entry name" value="BLL0784 PROTEIN"/>
    <property type="match status" value="1"/>
</dbReference>
<organism evidence="3 4">
    <name type="scientific">Geobacter argillaceus</name>
    <dbReference type="NCBI Taxonomy" id="345631"/>
    <lineage>
        <taxon>Bacteria</taxon>
        <taxon>Pseudomonadati</taxon>
        <taxon>Thermodesulfobacteriota</taxon>
        <taxon>Desulfuromonadia</taxon>
        <taxon>Geobacterales</taxon>
        <taxon>Geobacteraceae</taxon>
        <taxon>Geobacter</taxon>
    </lineage>
</organism>
<dbReference type="SUPFAM" id="SSF64376">
    <property type="entry name" value="YlxR-like"/>
    <property type="match status" value="1"/>
</dbReference>
<feature type="domain" description="Ribosomal protein eL8/eL30/eS12/Gadd45" evidence="1">
    <location>
        <begin position="92"/>
        <end position="172"/>
    </location>
</feature>
<dbReference type="AlphaFoldDB" id="A0A562VPH9"/>
<feature type="domain" description="YlxR" evidence="2">
    <location>
        <begin position="8"/>
        <end position="73"/>
    </location>
</feature>
<protein>
    <submittedName>
        <fullName evidence="3">LSU ribosomal protein L7AE</fullName>
    </submittedName>
</protein>
<dbReference type="Gene3D" id="3.30.1330.30">
    <property type="match status" value="1"/>
</dbReference>
<comment type="caution">
    <text evidence="3">The sequence shown here is derived from an EMBL/GenBank/DDBJ whole genome shotgun (WGS) entry which is preliminary data.</text>
</comment>
<dbReference type="EMBL" id="VLLN01000007">
    <property type="protein sequence ID" value="TWJ19661.1"/>
    <property type="molecule type" value="Genomic_DNA"/>
</dbReference>
<dbReference type="InterPro" id="IPR029064">
    <property type="entry name" value="Ribosomal_eL30-like_sf"/>
</dbReference>
<proteinExistence type="predicted"/>
<keyword evidence="3" id="KW-0687">Ribonucleoprotein</keyword>
<evidence type="ECO:0000313" key="4">
    <source>
        <dbReference type="Proteomes" id="UP000319449"/>
    </source>
</evidence>
<keyword evidence="4" id="KW-1185">Reference proteome</keyword>
<gene>
    <name evidence="3" type="ORF">JN12_01461</name>
</gene>
<dbReference type="InterPro" id="IPR037465">
    <property type="entry name" value="YlxR"/>
</dbReference>
<evidence type="ECO:0000313" key="3">
    <source>
        <dbReference type="EMBL" id="TWJ19661.1"/>
    </source>
</evidence>
<dbReference type="InterPro" id="IPR007393">
    <property type="entry name" value="YlxR_dom"/>
</dbReference>
<accession>A0A562VPH9</accession>
<dbReference type="Pfam" id="PF04296">
    <property type="entry name" value="YlxR"/>
    <property type="match status" value="1"/>
</dbReference>
<evidence type="ECO:0000259" key="2">
    <source>
        <dbReference type="Pfam" id="PF04296"/>
    </source>
</evidence>
<dbReference type="Proteomes" id="UP000319449">
    <property type="component" value="Unassembled WGS sequence"/>
</dbReference>
<name>A0A562VPH9_9BACT</name>
<dbReference type="CDD" id="cd00279">
    <property type="entry name" value="YlxR"/>
    <property type="match status" value="1"/>
</dbReference>
<dbReference type="InterPro" id="IPR004038">
    <property type="entry name" value="Ribosomal_eL8/eL30/eS12/Gad45"/>
</dbReference>
<dbReference type="OrthoDB" id="9813251at2"/>
<dbReference type="Pfam" id="PF01248">
    <property type="entry name" value="Ribosomal_L7Ae"/>
    <property type="match status" value="1"/>
</dbReference>